<comment type="caution">
    <text evidence="2">The sequence shown here is derived from an EMBL/GenBank/DDBJ whole genome shotgun (WGS) entry which is preliminary data.</text>
</comment>
<accession>A0ABW2JCB5</accession>
<evidence type="ECO:0000313" key="3">
    <source>
        <dbReference type="Proteomes" id="UP001596523"/>
    </source>
</evidence>
<protein>
    <submittedName>
        <fullName evidence="2">Uncharacterized protein</fullName>
    </submittedName>
</protein>
<gene>
    <name evidence="2" type="ORF">ACFQVC_02995</name>
</gene>
<sequence length="215" mass="22948">MDWKELAADGLGDIERGINAALDELKELGMVGEAGAGRGFEEVSLTGVQLGHAGLAEAFGSFCERWEWGVRTLIAEGNRFAQGVGLNVGTYHETEQYVEGTFKIGANSLFGNPYATEEEVTSKSWDQLKDNHAFASADTPADVLKAKENMIQGWQDAGRDAATSPLTDPLTGAARDASGMTDEQYEAGLDEAFGPSPQERAEAAERQALRDGGDS</sequence>
<feature type="compositionally biased region" description="Basic and acidic residues" evidence="1">
    <location>
        <begin position="199"/>
        <end position="215"/>
    </location>
</feature>
<proteinExistence type="predicted"/>
<feature type="region of interest" description="Disordered" evidence="1">
    <location>
        <begin position="159"/>
        <end position="215"/>
    </location>
</feature>
<organism evidence="2 3">
    <name type="scientific">Streptomyces monticola</name>
    <dbReference type="NCBI Taxonomy" id="2666263"/>
    <lineage>
        <taxon>Bacteria</taxon>
        <taxon>Bacillati</taxon>
        <taxon>Actinomycetota</taxon>
        <taxon>Actinomycetes</taxon>
        <taxon>Kitasatosporales</taxon>
        <taxon>Streptomycetaceae</taxon>
        <taxon>Streptomyces</taxon>
    </lineage>
</organism>
<keyword evidence="3" id="KW-1185">Reference proteome</keyword>
<reference evidence="3" key="1">
    <citation type="journal article" date="2019" name="Int. J. Syst. Evol. Microbiol.">
        <title>The Global Catalogue of Microorganisms (GCM) 10K type strain sequencing project: providing services to taxonomists for standard genome sequencing and annotation.</title>
        <authorList>
            <consortium name="The Broad Institute Genomics Platform"/>
            <consortium name="The Broad Institute Genome Sequencing Center for Infectious Disease"/>
            <person name="Wu L."/>
            <person name="Ma J."/>
        </authorList>
    </citation>
    <scope>NUCLEOTIDE SEQUENCE [LARGE SCALE GENOMIC DNA]</scope>
    <source>
        <strain evidence="3">SYNS20</strain>
    </source>
</reference>
<dbReference type="EMBL" id="JBHTCF010000001">
    <property type="protein sequence ID" value="MFC7303183.1"/>
    <property type="molecule type" value="Genomic_DNA"/>
</dbReference>
<dbReference type="Proteomes" id="UP001596523">
    <property type="component" value="Unassembled WGS sequence"/>
</dbReference>
<dbReference type="RefSeq" id="WP_381826071.1">
    <property type="nucleotide sequence ID" value="NZ_JBHTCF010000001.1"/>
</dbReference>
<name>A0ABW2JCB5_9ACTN</name>
<evidence type="ECO:0000256" key="1">
    <source>
        <dbReference type="SAM" id="MobiDB-lite"/>
    </source>
</evidence>
<evidence type="ECO:0000313" key="2">
    <source>
        <dbReference type="EMBL" id="MFC7303183.1"/>
    </source>
</evidence>